<feature type="domain" description="Peptidase C14 caspase" evidence="2">
    <location>
        <begin position="92"/>
        <end position="214"/>
    </location>
</feature>
<dbReference type="Gene3D" id="3.40.50.1460">
    <property type="match status" value="1"/>
</dbReference>
<evidence type="ECO:0000259" key="2">
    <source>
        <dbReference type="Pfam" id="PF00656"/>
    </source>
</evidence>
<dbReference type="GO" id="GO:0006508">
    <property type="term" value="P:proteolysis"/>
    <property type="evidence" value="ECO:0007669"/>
    <property type="project" value="InterPro"/>
</dbReference>
<dbReference type="InterPro" id="IPR029030">
    <property type="entry name" value="Caspase-like_dom_sf"/>
</dbReference>
<evidence type="ECO:0000313" key="3">
    <source>
        <dbReference type="EMBL" id="CAA6825619.1"/>
    </source>
</evidence>
<gene>
    <name evidence="3" type="ORF">HELGO_WM25780</name>
</gene>
<name>A0A6S6UF43_9BACT</name>
<feature type="signal peptide" evidence="1">
    <location>
        <begin position="1"/>
        <end position="22"/>
    </location>
</feature>
<protein>
    <recommendedName>
        <fullName evidence="2">Peptidase C14 caspase domain-containing protein</fullName>
    </recommendedName>
</protein>
<keyword evidence="1" id="KW-0732">Signal</keyword>
<proteinExistence type="predicted"/>
<dbReference type="AlphaFoldDB" id="A0A6S6UF43"/>
<dbReference type="GO" id="GO:0004197">
    <property type="term" value="F:cysteine-type endopeptidase activity"/>
    <property type="evidence" value="ECO:0007669"/>
    <property type="project" value="InterPro"/>
</dbReference>
<dbReference type="EMBL" id="CACVAR010000392">
    <property type="protein sequence ID" value="CAA6825619.1"/>
    <property type="molecule type" value="Genomic_DNA"/>
</dbReference>
<organism evidence="3">
    <name type="scientific">uncultured Sulfurovum sp</name>
    <dbReference type="NCBI Taxonomy" id="269237"/>
    <lineage>
        <taxon>Bacteria</taxon>
        <taxon>Pseudomonadati</taxon>
        <taxon>Campylobacterota</taxon>
        <taxon>Epsilonproteobacteria</taxon>
        <taxon>Campylobacterales</taxon>
        <taxon>Sulfurovaceae</taxon>
        <taxon>Sulfurovum</taxon>
        <taxon>environmental samples</taxon>
    </lineage>
</organism>
<sequence>MNPIKLTLTIITLSTLAFSGMAQPVEEPKGFTPEIKISSNLTTILPQVGMRLEDKGENISSYIVDKISKGQIHLNNNINIDLCGETTYIIGVGINQYKNGSNLQYAISDTEKIVNKVEENCKKTQTYVLKNASKEKILQTLESISKKVSKKDSIVFNFSGHGIRYKNKDYLLTSQTNLNNASSWKFSALTINAIEDTFKQMPLKSAVLIIDAQRVKAYGIK</sequence>
<dbReference type="Pfam" id="PF00656">
    <property type="entry name" value="Peptidase_C14"/>
    <property type="match status" value="1"/>
</dbReference>
<accession>A0A6S6UF43</accession>
<evidence type="ECO:0000256" key="1">
    <source>
        <dbReference type="SAM" id="SignalP"/>
    </source>
</evidence>
<dbReference type="SUPFAM" id="SSF52129">
    <property type="entry name" value="Caspase-like"/>
    <property type="match status" value="1"/>
</dbReference>
<reference evidence="3" key="1">
    <citation type="submission" date="2020-01" db="EMBL/GenBank/DDBJ databases">
        <authorList>
            <person name="Meier V. D."/>
            <person name="Meier V D."/>
        </authorList>
    </citation>
    <scope>NUCLEOTIDE SEQUENCE</scope>
    <source>
        <strain evidence="3">HLG_WM_MAG_03</strain>
    </source>
</reference>
<dbReference type="InterPro" id="IPR011600">
    <property type="entry name" value="Pept_C14_caspase"/>
</dbReference>
<feature type="chain" id="PRO_5027962659" description="Peptidase C14 caspase domain-containing protein" evidence="1">
    <location>
        <begin position="23"/>
        <end position="221"/>
    </location>
</feature>